<evidence type="ECO:0000313" key="2">
    <source>
        <dbReference type="EMBL" id="QBI54569.1"/>
    </source>
</evidence>
<keyword evidence="3" id="KW-1185">Reference proteome</keyword>
<dbReference type="EMBL" id="CP036455">
    <property type="protein sequence ID" value="QBI54569.1"/>
    <property type="molecule type" value="Genomic_DNA"/>
</dbReference>
<accession>A0A4P6Q6B5</accession>
<organism evidence="2 3">
    <name type="scientific">Streptomonospora litoralis</name>
    <dbReference type="NCBI Taxonomy" id="2498135"/>
    <lineage>
        <taxon>Bacteria</taxon>
        <taxon>Bacillati</taxon>
        <taxon>Actinomycetota</taxon>
        <taxon>Actinomycetes</taxon>
        <taxon>Streptosporangiales</taxon>
        <taxon>Nocardiopsidaceae</taxon>
        <taxon>Streptomonospora</taxon>
    </lineage>
</organism>
<reference evidence="2 3" key="1">
    <citation type="submission" date="2019-02" db="EMBL/GenBank/DDBJ databases">
        <authorList>
            <person name="Khodamoradi S."/>
            <person name="Hahnke R.L."/>
            <person name="Kaempfer P."/>
            <person name="Schumann P."/>
            <person name="Rohde M."/>
            <person name="Steinert M."/>
            <person name="Luzhetskyy A."/>
            <person name="Wink J."/>
            <person name="Ruckert C."/>
        </authorList>
    </citation>
    <scope>NUCLEOTIDE SEQUENCE [LARGE SCALE GENOMIC DNA]</scope>
    <source>
        <strain evidence="2 3">M2</strain>
    </source>
</reference>
<dbReference type="KEGG" id="strr:EKD16_13935"/>
<dbReference type="Proteomes" id="UP000292235">
    <property type="component" value="Chromosome"/>
</dbReference>
<proteinExistence type="predicted"/>
<evidence type="ECO:0000259" key="1">
    <source>
        <dbReference type="Pfam" id="PF16571"/>
    </source>
</evidence>
<dbReference type="InterPro" id="IPR032330">
    <property type="entry name" value="EF-G-binding_C"/>
</dbReference>
<name>A0A4P6Q6B5_9ACTN</name>
<gene>
    <name evidence="2" type="ORF">EKD16_13935</name>
</gene>
<sequence>MARSRALLASANVNPATESDIRASFVNCSKGEAKRLPVLRDLADLPWDDLDFLGWRDPAAPDRGYLVGEHGSRLVGVVLRSAARRTRDVTRRSLCSLCVTSHPAGGVELMSARKAGAAGRQGDSAGVHMCADLACPLYVRGIKSPAAGGRLPEDMTLDEQIERTASRVGTFLSRVLG</sequence>
<feature type="domain" description="Elongation factor G-binding protein C-terminal treble-clef zinc-finger" evidence="1">
    <location>
        <begin position="20"/>
        <end position="175"/>
    </location>
</feature>
<dbReference type="Pfam" id="PF16571">
    <property type="entry name" value="FBP_C"/>
    <property type="match status" value="1"/>
</dbReference>
<dbReference type="AlphaFoldDB" id="A0A4P6Q6B5"/>
<protein>
    <recommendedName>
        <fullName evidence="1">Elongation factor G-binding protein C-terminal treble-clef zinc-finger domain-containing protein</fullName>
    </recommendedName>
</protein>
<evidence type="ECO:0000313" key="3">
    <source>
        <dbReference type="Proteomes" id="UP000292235"/>
    </source>
</evidence>